<organism evidence="2 3">
    <name type="scientific">Gossypium stocksii</name>
    <dbReference type="NCBI Taxonomy" id="47602"/>
    <lineage>
        <taxon>Eukaryota</taxon>
        <taxon>Viridiplantae</taxon>
        <taxon>Streptophyta</taxon>
        <taxon>Embryophyta</taxon>
        <taxon>Tracheophyta</taxon>
        <taxon>Spermatophyta</taxon>
        <taxon>Magnoliopsida</taxon>
        <taxon>eudicotyledons</taxon>
        <taxon>Gunneridae</taxon>
        <taxon>Pentapetalae</taxon>
        <taxon>rosids</taxon>
        <taxon>malvids</taxon>
        <taxon>Malvales</taxon>
        <taxon>Malvaceae</taxon>
        <taxon>Malvoideae</taxon>
        <taxon>Gossypium</taxon>
    </lineage>
</organism>
<evidence type="ECO:0000313" key="3">
    <source>
        <dbReference type="Proteomes" id="UP000828251"/>
    </source>
</evidence>
<gene>
    <name evidence="2" type="ORF">J1N35_012017</name>
</gene>
<evidence type="ECO:0000256" key="1">
    <source>
        <dbReference type="SAM" id="MobiDB-lite"/>
    </source>
</evidence>
<reference evidence="2 3" key="1">
    <citation type="journal article" date="2021" name="Plant Biotechnol. J.">
        <title>Multi-omics assisted identification of the key and species-specific regulatory components of drought-tolerant mechanisms in Gossypium stocksii.</title>
        <authorList>
            <person name="Yu D."/>
            <person name="Ke L."/>
            <person name="Zhang D."/>
            <person name="Wu Y."/>
            <person name="Sun Y."/>
            <person name="Mei J."/>
            <person name="Sun J."/>
            <person name="Sun Y."/>
        </authorList>
    </citation>
    <scope>NUCLEOTIDE SEQUENCE [LARGE SCALE GENOMIC DNA]</scope>
    <source>
        <strain evidence="3">cv. E1</strain>
        <tissue evidence="2">Leaf</tissue>
    </source>
</reference>
<dbReference type="AlphaFoldDB" id="A0A9D3W331"/>
<evidence type="ECO:0000313" key="2">
    <source>
        <dbReference type="EMBL" id="KAH1108249.1"/>
    </source>
</evidence>
<accession>A0A9D3W331</accession>
<dbReference type="EMBL" id="JAIQCV010000004">
    <property type="protein sequence ID" value="KAH1108249.1"/>
    <property type="molecule type" value="Genomic_DNA"/>
</dbReference>
<proteinExistence type="predicted"/>
<feature type="compositionally biased region" description="Basic and acidic residues" evidence="1">
    <location>
        <begin position="7"/>
        <end position="23"/>
    </location>
</feature>
<comment type="caution">
    <text evidence="2">The sequence shown here is derived from an EMBL/GenBank/DDBJ whole genome shotgun (WGS) entry which is preliminary data.</text>
</comment>
<sequence>MSGQSRGIHEGYEEDTRRSRGTHARLDLKVEQLNEVVLESPNSNLKEIGDDELKEEAMRLGLIVMVFKAKKAKESEKKPVKYFLCCGPYRLRNYPELEAICDQKLNKKIKKVKSEKVSAMGVAQGAELQIGEWKGKKNFEVIHLNDYDFVLGLNFLDRIKACLFPFVDCIHIFDDLISQIVLSVNRDMRIVTKVLLAIQLVEDVSYGRDIDLVDWSAKEVPLEMLVEQKINLKPVELLVELPPMRVVGCASAFRDKMVMQTG</sequence>
<keyword evidence="3" id="KW-1185">Reference proteome</keyword>
<feature type="region of interest" description="Disordered" evidence="1">
    <location>
        <begin position="1"/>
        <end position="23"/>
    </location>
</feature>
<dbReference type="Proteomes" id="UP000828251">
    <property type="component" value="Unassembled WGS sequence"/>
</dbReference>
<protein>
    <submittedName>
        <fullName evidence="2">Uncharacterized protein</fullName>
    </submittedName>
</protein>
<name>A0A9D3W331_9ROSI</name>